<dbReference type="PRINTS" id="PR00039">
    <property type="entry name" value="HTHLYSR"/>
</dbReference>
<dbReference type="FunFam" id="1.10.10.10:FF:000001">
    <property type="entry name" value="LysR family transcriptional regulator"/>
    <property type="match status" value="1"/>
</dbReference>
<keyword evidence="4" id="KW-0804">Transcription</keyword>
<comment type="similarity">
    <text evidence="1">Belongs to the LysR transcriptional regulatory family.</text>
</comment>
<dbReference type="Proteomes" id="UP000034883">
    <property type="component" value="Chromosome"/>
</dbReference>
<dbReference type="PROSITE" id="PS50931">
    <property type="entry name" value="HTH_LYSR"/>
    <property type="match status" value="1"/>
</dbReference>
<reference evidence="6 7" key="1">
    <citation type="submission" date="2015-03" db="EMBL/GenBank/DDBJ databases">
        <title>Genome assembly of Sandaracinus amylolyticus DSM 53668.</title>
        <authorList>
            <person name="Sharma G."/>
            <person name="Subramanian S."/>
        </authorList>
    </citation>
    <scope>NUCLEOTIDE SEQUENCE [LARGE SCALE GENOMIC DNA]</scope>
    <source>
        <strain evidence="6 7">DSM 53668</strain>
    </source>
</reference>
<evidence type="ECO:0000313" key="7">
    <source>
        <dbReference type="Proteomes" id="UP000034883"/>
    </source>
</evidence>
<dbReference type="InterPro" id="IPR058163">
    <property type="entry name" value="LysR-type_TF_proteobact-type"/>
</dbReference>
<gene>
    <name evidence="6" type="ORF">DB32_000602</name>
</gene>
<evidence type="ECO:0000256" key="3">
    <source>
        <dbReference type="ARBA" id="ARBA00023125"/>
    </source>
</evidence>
<dbReference type="CDD" id="cd08422">
    <property type="entry name" value="PBP2_CrgA_like"/>
    <property type="match status" value="1"/>
</dbReference>
<dbReference type="KEGG" id="samy:DB32_000602"/>
<evidence type="ECO:0000256" key="4">
    <source>
        <dbReference type="ARBA" id="ARBA00023163"/>
    </source>
</evidence>
<feature type="domain" description="HTH lysR-type" evidence="5">
    <location>
        <begin position="5"/>
        <end position="62"/>
    </location>
</feature>
<dbReference type="SUPFAM" id="SSF46785">
    <property type="entry name" value="Winged helix' DNA-binding domain"/>
    <property type="match status" value="1"/>
</dbReference>
<dbReference type="InterPro" id="IPR005119">
    <property type="entry name" value="LysR_subst-bd"/>
</dbReference>
<dbReference type="GO" id="GO:0006351">
    <property type="term" value="P:DNA-templated transcription"/>
    <property type="evidence" value="ECO:0007669"/>
    <property type="project" value="TreeGrafter"/>
</dbReference>
<dbReference type="GO" id="GO:0003700">
    <property type="term" value="F:DNA-binding transcription factor activity"/>
    <property type="evidence" value="ECO:0007669"/>
    <property type="project" value="InterPro"/>
</dbReference>
<dbReference type="PANTHER" id="PTHR30537:SF3">
    <property type="entry name" value="TRANSCRIPTIONAL REGULATORY PROTEIN"/>
    <property type="match status" value="1"/>
</dbReference>
<dbReference type="InterPro" id="IPR000847">
    <property type="entry name" value="LysR_HTH_N"/>
</dbReference>
<evidence type="ECO:0000256" key="1">
    <source>
        <dbReference type="ARBA" id="ARBA00009437"/>
    </source>
</evidence>
<name>A0A0F6YFC5_9BACT</name>
<dbReference type="STRING" id="927083.DB32_000602"/>
<dbReference type="AlphaFoldDB" id="A0A0F6YFC5"/>
<dbReference type="Gene3D" id="3.40.190.290">
    <property type="match status" value="1"/>
</dbReference>
<evidence type="ECO:0000256" key="2">
    <source>
        <dbReference type="ARBA" id="ARBA00023015"/>
    </source>
</evidence>
<sequence>MQGMETLRDAEVLIAIVDAGSISAAARRRGITQPALSRAVARVEGRLGVTLLDRSSRTLRLTEAGARFVEGARQLLRDARALEATTSALGGRLGGTLRVSVPPALGRRRLVAPILAWSRAHRSVRLELILEPRLVDLAAERVDVAVRLGSLPDSSLVARRLGSYEHVLVAAPSYLAARGTPRAPDELDQHALLAMSTVGPNTTWPFARGRQRRAIVVRPTFTTNDGEALVAAAVAGLGVTVVSDFLVDDALACGALVSVLPEWSLPSAPITALTTRAASTQPHVRSLLAHLTRRRVRGG</sequence>
<keyword evidence="2" id="KW-0805">Transcription regulation</keyword>
<dbReference type="InterPro" id="IPR036390">
    <property type="entry name" value="WH_DNA-bd_sf"/>
</dbReference>
<dbReference type="Gene3D" id="1.10.10.10">
    <property type="entry name" value="Winged helix-like DNA-binding domain superfamily/Winged helix DNA-binding domain"/>
    <property type="match status" value="1"/>
</dbReference>
<keyword evidence="7" id="KW-1185">Reference proteome</keyword>
<dbReference type="EMBL" id="CP011125">
    <property type="protein sequence ID" value="AKF03453.1"/>
    <property type="molecule type" value="Genomic_DNA"/>
</dbReference>
<protein>
    <submittedName>
        <fullName evidence="6">Transcriptional regulator, LysR family protein</fullName>
    </submittedName>
</protein>
<keyword evidence="3" id="KW-0238">DNA-binding</keyword>
<dbReference type="Pfam" id="PF00126">
    <property type="entry name" value="HTH_1"/>
    <property type="match status" value="1"/>
</dbReference>
<accession>A0A0F6YFC5</accession>
<evidence type="ECO:0000313" key="6">
    <source>
        <dbReference type="EMBL" id="AKF03453.1"/>
    </source>
</evidence>
<evidence type="ECO:0000259" key="5">
    <source>
        <dbReference type="PROSITE" id="PS50931"/>
    </source>
</evidence>
<dbReference type="SUPFAM" id="SSF53850">
    <property type="entry name" value="Periplasmic binding protein-like II"/>
    <property type="match status" value="1"/>
</dbReference>
<dbReference type="PANTHER" id="PTHR30537">
    <property type="entry name" value="HTH-TYPE TRANSCRIPTIONAL REGULATOR"/>
    <property type="match status" value="1"/>
</dbReference>
<organism evidence="6 7">
    <name type="scientific">Sandaracinus amylolyticus</name>
    <dbReference type="NCBI Taxonomy" id="927083"/>
    <lineage>
        <taxon>Bacteria</taxon>
        <taxon>Pseudomonadati</taxon>
        <taxon>Myxococcota</taxon>
        <taxon>Polyangia</taxon>
        <taxon>Polyangiales</taxon>
        <taxon>Sandaracinaceae</taxon>
        <taxon>Sandaracinus</taxon>
    </lineage>
</organism>
<dbReference type="InterPro" id="IPR036388">
    <property type="entry name" value="WH-like_DNA-bd_sf"/>
</dbReference>
<dbReference type="GO" id="GO:0043565">
    <property type="term" value="F:sequence-specific DNA binding"/>
    <property type="evidence" value="ECO:0007669"/>
    <property type="project" value="TreeGrafter"/>
</dbReference>
<dbReference type="Pfam" id="PF03466">
    <property type="entry name" value="LysR_substrate"/>
    <property type="match status" value="1"/>
</dbReference>
<proteinExistence type="inferred from homology"/>